<feature type="region of interest" description="Disordered" evidence="1">
    <location>
        <begin position="743"/>
        <end position="787"/>
    </location>
</feature>
<dbReference type="RefSeq" id="WP_181410848.1">
    <property type="nucleotide sequence ID" value="NZ_BAAAOR010000040.1"/>
</dbReference>
<comment type="caution">
    <text evidence="2">The sequence shown here is derived from an EMBL/GenBank/DDBJ whole genome shotgun (WGS) entry which is preliminary data.</text>
</comment>
<evidence type="ECO:0000313" key="2">
    <source>
        <dbReference type="EMBL" id="GAA1543589.1"/>
    </source>
</evidence>
<keyword evidence="3" id="KW-1185">Reference proteome</keyword>
<protein>
    <recommendedName>
        <fullName evidence="4">Phage tail tape measure protein</fullName>
    </recommendedName>
</protein>
<evidence type="ECO:0000313" key="3">
    <source>
        <dbReference type="Proteomes" id="UP001500842"/>
    </source>
</evidence>
<organism evidence="2 3">
    <name type="scientific">Nocardioides humi</name>
    <dbReference type="NCBI Taxonomy" id="449461"/>
    <lineage>
        <taxon>Bacteria</taxon>
        <taxon>Bacillati</taxon>
        <taxon>Actinomycetota</taxon>
        <taxon>Actinomycetes</taxon>
        <taxon>Propionibacteriales</taxon>
        <taxon>Nocardioidaceae</taxon>
        <taxon>Nocardioides</taxon>
    </lineage>
</organism>
<accession>A0ABN2BMN0</accession>
<gene>
    <name evidence="2" type="ORF">GCM10009788_52590</name>
</gene>
<evidence type="ECO:0008006" key="4">
    <source>
        <dbReference type="Google" id="ProtNLM"/>
    </source>
</evidence>
<sequence>MATRRERVILDLQDDFSGPMGRAAGATALLNHELDRLAGQAIVSSRFARGVERDMDKVSQSTRRTSADINQLSGRLSLLARFMGVFGPTASPISAVAVAGVAGIASQLGFAATGALSLLVAVQGVGDALKVVEEARLEPTAANLAKAEQAMAKLAPEAREFVTRFQEIRPVLGDLQEAAARGWFPGLTQALGSLEKAAPRIERILEAVSTAGGNAVADGARSLAGNRWADFFDFIEAEAPQAISDLSRTVGSLTHGLAELWMAFDPVNDDVRDWLVDVADSFDDWAAGLDETEGFKEFVDYVRESGPVVADAAKAIGSAILEIGEAAAPLGGPVLESLTMLADAIATIADSPLGTPILTAVTAVSALSLASRGLSAALAGANTQLKAMGVQSPRTAAALGMVQKAMLALVGIEIGTQVLDGIRDSAVGAAPSVEKLSTSLQGLDASGLREELGGSLKELADAANQGGLKTLSADLAKAVDNATLLGVNIGGVFKAFAPQLGYMGVETEKAKKAAASLDQALVQMIGNVGADETKRAFDDLAKSEGLSASAKRDLIKLLPGYKGALEAAGVAADGAVGPTDDLADSVEKLKTAYSDLDAVLNKQAAWDAYQAAIDNMTASVKENGKTLDANTEKGRANREALNQIAESALQFAEHLDEADRGDFLRAAIRNFKQGAEEAGGLDKRARELLRALRELANAHADPKITADTAAAKAALQSLKAQLDSIRSKDITVSTTFKNFYENVRGPKGNRGGATDPFRGPLENPADGGTIPRFGGRPIRSDAGSTVPDDGGGYRDYLLYMLAPLEEVISNRRGQADEFRAELKDINAGMSRAEVVERMLARGIQTRDTYALASGGAVGNWTDHVEKNQEMAA</sequence>
<proteinExistence type="predicted"/>
<dbReference type="EMBL" id="BAAAOR010000040">
    <property type="protein sequence ID" value="GAA1543589.1"/>
    <property type="molecule type" value="Genomic_DNA"/>
</dbReference>
<dbReference type="Proteomes" id="UP001500842">
    <property type="component" value="Unassembled WGS sequence"/>
</dbReference>
<evidence type="ECO:0000256" key="1">
    <source>
        <dbReference type="SAM" id="MobiDB-lite"/>
    </source>
</evidence>
<name>A0ABN2BMN0_9ACTN</name>
<reference evidence="2 3" key="1">
    <citation type="journal article" date="2019" name="Int. J. Syst. Evol. Microbiol.">
        <title>The Global Catalogue of Microorganisms (GCM) 10K type strain sequencing project: providing services to taxonomists for standard genome sequencing and annotation.</title>
        <authorList>
            <consortium name="The Broad Institute Genomics Platform"/>
            <consortium name="The Broad Institute Genome Sequencing Center for Infectious Disease"/>
            <person name="Wu L."/>
            <person name="Ma J."/>
        </authorList>
    </citation>
    <scope>NUCLEOTIDE SEQUENCE [LARGE SCALE GENOMIC DNA]</scope>
    <source>
        <strain evidence="2 3">JCM 14942</strain>
    </source>
</reference>